<keyword evidence="3" id="KW-1185">Reference proteome</keyword>
<name>A0A318STZ8_9RHOB</name>
<dbReference type="Pfam" id="PF11575">
    <property type="entry name" value="FhuF_C"/>
    <property type="match status" value="1"/>
</dbReference>
<comment type="caution">
    <text evidence="2">The sequence shown here is derived from an EMBL/GenBank/DDBJ whole genome shotgun (WGS) entry which is preliminary data.</text>
</comment>
<gene>
    <name evidence="2" type="ORF">DFP88_10483</name>
</gene>
<evidence type="ECO:0000313" key="2">
    <source>
        <dbReference type="EMBL" id="PYE82330.1"/>
    </source>
</evidence>
<protein>
    <recommendedName>
        <fullName evidence="1">Ferric siderophore reductase C-terminal domain-containing protein</fullName>
    </recommendedName>
</protein>
<sequence length="237" mass="24573">MTSLPQEQLAGLPLAQPGAADLTDPAALRRALKVTEAGAPGLDARGQACFLLGRSVFWGALALMRLHLAQGIAPAGALRFAAGTEAHAATLELPAAFVTVAHGARLSAIRDALLAPAQGLIAALAQETRLGEAGAWRNVSDNIASGALWAGRALKREEEAMEEALAMLAEPPLAHRTRPTGFVTVPCPGAAPRAFLRRAGCCRFYTADAGKVCATCVLRAPEEQIAVLQAEVEAETA</sequence>
<dbReference type="OrthoDB" id="6195577at2"/>
<proteinExistence type="predicted"/>
<reference evidence="2 3" key="1">
    <citation type="submission" date="2018-06" db="EMBL/GenBank/DDBJ databases">
        <title>Genomic Encyclopedia of Type Strains, Phase III (KMG-III): the genomes of soil and plant-associated and newly described type strains.</title>
        <authorList>
            <person name="Whitman W."/>
        </authorList>
    </citation>
    <scope>NUCLEOTIDE SEQUENCE [LARGE SCALE GENOMIC DNA]</scope>
    <source>
        <strain evidence="2 3">CECT 9025</strain>
    </source>
</reference>
<dbReference type="InterPro" id="IPR024726">
    <property type="entry name" value="FhuF_C"/>
</dbReference>
<evidence type="ECO:0000259" key="1">
    <source>
        <dbReference type="Pfam" id="PF11575"/>
    </source>
</evidence>
<accession>A0A318STZ8</accession>
<dbReference type="RefSeq" id="WP_110814995.1">
    <property type="nucleotide sequence ID" value="NZ_QJTE01000004.1"/>
</dbReference>
<evidence type="ECO:0000313" key="3">
    <source>
        <dbReference type="Proteomes" id="UP000248311"/>
    </source>
</evidence>
<dbReference type="AlphaFoldDB" id="A0A318STZ8"/>
<dbReference type="GO" id="GO:0051537">
    <property type="term" value="F:2 iron, 2 sulfur cluster binding"/>
    <property type="evidence" value="ECO:0007669"/>
    <property type="project" value="InterPro"/>
</dbReference>
<organism evidence="2 3">
    <name type="scientific">Pseudoroseicyclus aestuarii</name>
    <dbReference type="NCBI Taxonomy" id="1795041"/>
    <lineage>
        <taxon>Bacteria</taxon>
        <taxon>Pseudomonadati</taxon>
        <taxon>Pseudomonadota</taxon>
        <taxon>Alphaproteobacteria</taxon>
        <taxon>Rhodobacterales</taxon>
        <taxon>Paracoccaceae</taxon>
        <taxon>Pseudoroseicyclus</taxon>
    </lineage>
</organism>
<feature type="domain" description="Ferric siderophore reductase C-terminal" evidence="1">
    <location>
        <begin position="198"/>
        <end position="218"/>
    </location>
</feature>
<dbReference type="Proteomes" id="UP000248311">
    <property type="component" value="Unassembled WGS sequence"/>
</dbReference>
<dbReference type="EMBL" id="QJTE01000004">
    <property type="protein sequence ID" value="PYE82330.1"/>
    <property type="molecule type" value="Genomic_DNA"/>
</dbReference>